<dbReference type="InterPro" id="IPR035969">
    <property type="entry name" value="Rab-GAP_TBC_sf"/>
</dbReference>
<evidence type="ECO:0000256" key="1">
    <source>
        <dbReference type="SAM" id="MobiDB-lite"/>
    </source>
</evidence>
<dbReference type="PANTHER" id="PTHR47219:SF20">
    <property type="entry name" value="TBC1 DOMAIN FAMILY MEMBER 2B"/>
    <property type="match status" value="1"/>
</dbReference>
<dbReference type="GO" id="GO:0031267">
    <property type="term" value="F:small GTPase binding"/>
    <property type="evidence" value="ECO:0007669"/>
    <property type="project" value="TreeGrafter"/>
</dbReference>
<comment type="caution">
    <text evidence="3">The sequence shown here is derived from an EMBL/GenBank/DDBJ whole genome shotgun (WGS) entry which is preliminary data.</text>
</comment>
<dbReference type="PANTHER" id="PTHR47219">
    <property type="entry name" value="RAB GTPASE-ACTIVATING PROTEIN 1-LIKE"/>
    <property type="match status" value="1"/>
</dbReference>
<dbReference type="FunFam" id="1.10.472.80:FF:000121">
    <property type="entry name" value="Putative GTPase activator protein"/>
    <property type="match status" value="1"/>
</dbReference>
<dbReference type="SUPFAM" id="SSF47923">
    <property type="entry name" value="Ypt/Rab-GAP domain of gyp1p"/>
    <property type="match status" value="2"/>
</dbReference>
<feature type="domain" description="Rab-GAP TBC" evidence="2">
    <location>
        <begin position="474"/>
        <end position="665"/>
    </location>
</feature>
<dbReference type="VEuPathDB" id="TriTrypDB:LtaPh_2917000"/>
<proteinExistence type="predicted"/>
<reference evidence="3" key="1">
    <citation type="submission" date="2019-11" db="EMBL/GenBank/DDBJ databases">
        <title>Leishmania tarentolae CDS.</title>
        <authorList>
            <person name="Goto Y."/>
            <person name="Yamagishi J."/>
        </authorList>
    </citation>
    <scope>NUCLEOTIDE SEQUENCE [LARGE SCALE GENOMIC DNA]</scope>
    <source>
        <strain evidence="3">Parrot Tar II</strain>
    </source>
</reference>
<dbReference type="PROSITE" id="PS50086">
    <property type="entry name" value="TBC_RABGAP"/>
    <property type="match status" value="1"/>
</dbReference>
<feature type="region of interest" description="Disordered" evidence="1">
    <location>
        <begin position="1"/>
        <end position="71"/>
    </location>
</feature>
<evidence type="ECO:0000313" key="3">
    <source>
        <dbReference type="EMBL" id="GET90444.1"/>
    </source>
</evidence>
<feature type="region of interest" description="Disordered" evidence="1">
    <location>
        <begin position="190"/>
        <end position="228"/>
    </location>
</feature>
<feature type="compositionally biased region" description="Low complexity" evidence="1">
    <location>
        <begin position="203"/>
        <end position="224"/>
    </location>
</feature>
<dbReference type="Gene3D" id="1.10.8.270">
    <property type="entry name" value="putative rabgap domain of human tbc1 domain family member 14 like domains"/>
    <property type="match status" value="1"/>
</dbReference>
<dbReference type="Gene3D" id="1.10.472.80">
    <property type="entry name" value="Ypt/Rab-GAP domain of gyp1p, domain 3"/>
    <property type="match status" value="1"/>
</dbReference>
<evidence type="ECO:0000313" key="4">
    <source>
        <dbReference type="Proteomes" id="UP000419144"/>
    </source>
</evidence>
<gene>
    <name evidence="3" type="ORF">LtaPh_2917000</name>
</gene>
<dbReference type="FunFam" id="1.10.8.270:FF:000026">
    <property type="entry name" value="TBC (Tre-2/Bub2/Cdc16) domain family"/>
    <property type="match status" value="1"/>
</dbReference>
<dbReference type="AlphaFoldDB" id="A0A640KN47"/>
<organism evidence="3 4">
    <name type="scientific">Leishmania tarentolae</name>
    <name type="common">Sauroleishmania tarentolae</name>
    <dbReference type="NCBI Taxonomy" id="5689"/>
    <lineage>
        <taxon>Eukaryota</taxon>
        <taxon>Discoba</taxon>
        <taxon>Euglenozoa</taxon>
        <taxon>Kinetoplastea</taxon>
        <taxon>Metakinetoplastina</taxon>
        <taxon>Trypanosomatida</taxon>
        <taxon>Trypanosomatidae</taxon>
        <taxon>Leishmaniinae</taxon>
        <taxon>Leishmania</taxon>
        <taxon>lizard Leishmania</taxon>
    </lineage>
</organism>
<name>A0A640KN47_LEITA</name>
<feature type="compositionally biased region" description="Low complexity" evidence="1">
    <location>
        <begin position="114"/>
        <end position="135"/>
    </location>
</feature>
<dbReference type="InterPro" id="IPR050302">
    <property type="entry name" value="Rab_GAP_TBC_domain"/>
</dbReference>
<sequence>MSAQHSPICALSTLGDEPLADRSCESHSSGPHCDPPLPHGTPVVLRSPSTSALSPAAEATGAELSPMPRAPTHTENVVDLYYHHAQHPRDRSGDWTNFITPTAEGSAVVGCPGGPAMPSGSSSSSSAAWQSPCSPAEAGSADIIGPCVSQPPSSSSANCMAPVAPSASLPCSPLSSSTVNLSPKAAVPAALPDHLSPSPGPVPVSSGAKARSASASSPSFAGAPDSERRSITVALDDHPLASGPTVLASEWVCTENRMHPLCVRAKGADDYRLGKRAGTPPPMFVQDLHLISHVPDEEMKLLDGIRSGSGVVVASAVSTVSVVGAARETPSTPGMEMLSMSSPCSVSDRCKSGAAIVSVPQRTFVLRTTDRHEAVATADAVVVLPNGKKVVQPTPYPVTSACSLQDWSSLPRLGFPTPGDPAVAHAEAVSQPTREKAERKREDKWYSLCRGVPLLASASPDAIVKLRAVARERGIPHHLRGVMWLTLTGTALKVDENEYFCAKLLRRNGYVTGPNAGAIAADVQRTFPGHPYFSEKDVGVYKLTNVLHALCWRNPLLNYCQSFNFLAAFLLLVLDDEERTFWLLVHIFEELLPNDFYGETLLGANVEQAVLEHLVEQKLPGVAAKFREAGLQVKTLIANWVMSLFVNVFPIVTALHVWDYVLCRTPNPAERTPAHLEITLATLKYLDDAGLLVSDDAGELLINLRQQTACLYNAEALVRLAQSMAITPKQLHRLRRQYKPVAVEQMKAREQVRAAQLERRVAQELRCARENALFSANTP</sequence>
<keyword evidence="4" id="KW-1185">Reference proteome</keyword>
<dbReference type="EMBL" id="BLBS01000041">
    <property type="protein sequence ID" value="GET90444.1"/>
    <property type="molecule type" value="Genomic_DNA"/>
</dbReference>
<feature type="region of interest" description="Disordered" evidence="1">
    <location>
        <begin position="113"/>
        <end position="135"/>
    </location>
</feature>
<evidence type="ECO:0000259" key="2">
    <source>
        <dbReference type="PROSITE" id="PS50086"/>
    </source>
</evidence>
<dbReference type="Pfam" id="PF00566">
    <property type="entry name" value="RabGAP-TBC"/>
    <property type="match status" value="1"/>
</dbReference>
<dbReference type="InterPro" id="IPR000195">
    <property type="entry name" value="Rab-GAP-TBC_dom"/>
</dbReference>
<dbReference type="SMART" id="SM00164">
    <property type="entry name" value="TBC"/>
    <property type="match status" value="1"/>
</dbReference>
<dbReference type="OrthoDB" id="294251at2759"/>
<dbReference type="Proteomes" id="UP000419144">
    <property type="component" value="Unassembled WGS sequence"/>
</dbReference>
<accession>A0A640KN47</accession>
<protein>
    <submittedName>
        <fullName evidence="3">GTPase activator protein, putative</fullName>
    </submittedName>
</protein>
<dbReference type="GO" id="GO:0005096">
    <property type="term" value="F:GTPase activator activity"/>
    <property type="evidence" value="ECO:0007669"/>
    <property type="project" value="TreeGrafter"/>
</dbReference>